<dbReference type="InterPro" id="IPR039426">
    <property type="entry name" value="TonB-dep_rcpt-like"/>
</dbReference>
<dbReference type="InterPro" id="IPR000531">
    <property type="entry name" value="Beta-barrel_TonB"/>
</dbReference>
<dbReference type="SUPFAM" id="SSF56935">
    <property type="entry name" value="Porins"/>
    <property type="match status" value="1"/>
</dbReference>
<evidence type="ECO:0000256" key="4">
    <source>
        <dbReference type="ARBA" id="ARBA00022692"/>
    </source>
</evidence>
<keyword evidence="14" id="KW-1185">Reference proteome</keyword>
<organism evidence="13 14">
    <name type="scientific">Phenylobacterium terrae</name>
    <dbReference type="NCBI Taxonomy" id="2665495"/>
    <lineage>
        <taxon>Bacteria</taxon>
        <taxon>Pseudomonadati</taxon>
        <taxon>Pseudomonadota</taxon>
        <taxon>Alphaproteobacteria</taxon>
        <taxon>Caulobacterales</taxon>
        <taxon>Caulobacteraceae</taxon>
        <taxon>Phenylobacterium</taxon>
    </lineage>
</organism>
<evidence type="ECO:0000313" key="13">
    <source>
        <dbReference type="EMBL" id="MFD1784001.1"/>
    </source>
</evidence>
<dbReference type="InterPro" id="IPR036942">
    <property type="entry name" value="Beta-barrel_TonB_sf"/>
</dbReference>
<comment type="subcellular location">
    <subcellularLocation>
        <location evidence="1">Cell outer membrane</location>
        <topology evidence="1">Multi-pass membrane protein</topology>
    </subcellularLocation>
</comment>
<keyword evidence="9" id="KW-0998">Cell outer membrane</keyword>
<dbReference type="RefSeq" id="WP_377282811.1">
    <property type="nucleotide sequence ID" value="NZ_JBHRSI010000008.1"/>
</dbReference>
<evidence type="ECO:0000259" key="12">
    <source>
        <dbReference type="Pfam" id="PF07715"/>
    </source>
</evidence>
<evidence type="ECO:0000256" key="9">
    <source>
        <dbReference type="ARBA" id="ARBA00023237"/>
    </source>
</evidence>
<dbReference type="PANTHER" id="PTHR30069">
    <property type="entry name" value="TONB-DEPENDENT OUTER MEMBRANE RECEPTOR"/>
    <property type="match status" value="1"/>
</dbReference>
<keyword evidence="6 10" id="KW-0798">TonB box</keyword>
<name>A0ABW4N259_9CAUL</name>
<evidence type="ECO:0000256" key="1">
    <source>
        <dbReference type="ARBA" id="ARBA00004571"/>
    </source>
</evidence>
<feature type="domain" description="TonB-dependent receptor-like beta-barrel" evidence="11">
    <location>
        <begin position="214"/>
        <end position="632"/>
    </location>
</feature>
<dbReference type="Proteomes" id="UP001597237">
    <property type="component" value="Unassembled WGS sequence"/>
</dbReference>
<keyword evidence="8 13" id="KW-0675">Receptor</keyword>
<keyword evidence="5" id="KW-0732">Signal</keyword>
<evidence type="ECO:0000313" key="14">
    <source>
        <dbReference type="Proteomes" id="UP001597237"/>
    </source>
</evidence>
<keyword evidence="2" id="KW-0813">Transport</keyword>
<evidence type="ECO:0000259" key="11">
    <source>
        <dbReference type="Pfam" id="PF00593"/>
    </source>
</evidence>
<dbReference type="Gene3D" id="2.170.130.10">
    <property type="entry name" value="TonB-dependent receptor, plug domain"/>
    <property type="match status" value="1"/>
</dbReference>
<keyword evidence="3" id="KW-1134">Transmembrane beta strand</keyword>
<evidence type="ECO:0000256" key="6">
    <source>
        <dbReference type="ARBA" id="ARBA00023077"/>
    </source>
</evidence>
<comment type="similarity">
    <text evidence="10">Belongs to the TonB-dependent receptor family.</text>
</comment>
<dbReference type="InterPro" id="IPR012910">
    <property type="entry name" value="Plug_dom"/>
</dbReference>
<dbReference type="Pfam" id="PF00593">
    <property type="entry name" value="TonB_dep_Rec_b-barrel"/>
    <property type="match status" value="1"/>
</dbReference>
<dbReference type="EMBL" id="JBHUEY010000001">
    <property type="protein sequence ID" value="MFD1784001.1"/>
    <property type="molecule type" value="Genomic_DNA"/>
</dbReference>
<evidence type="ECO:0000256" key="10">
    <source>
        <dbReference type="RuleBase" id="RU003357"/>
    </source>
</evidence>
<keyword evidence="4" id="KW-0812">Transmembrane</keyword>
<reference evidence="14" key="1">
    <citation type="journal article" date="2019" name="Int. J. Syst. Evol. Microbiol.">
        <title>The Global Catalogue of Microorganisms (GCM) 10K type strain sequencing project: providing services to taxonomists for standard genome sequencing and annotation.</title>
        <authorList>
            <consortium name="The Broad Institute Genomics Platform"/>
            <consortium name="The Broad Institute Genome Sequencing Center for Infectious Disease"/>
            <person name="Wu L."/>
            <person name="Ma J."/>
        </authorList>
    </citation>
    <scope>NUCLEOTIDE SEQUENCE [LARGE SCALE GENOMIC DNA]</scope>
    <source>
        <strain evidence="14">DFY28</strain>
    </source>
</reference>
<evidence type="ECO:0000256" key="7">
    <source>
        <dbReference type="ARBA" id="ARBA00023136"/>
    </source>
</evidence>
<dbReference type="Gene3D" id="2.40.170.20">
    <property type="entry name" value="TonB-dependent receptor, beta-barrel domain"/>
    <property type="match status" value="1"/>
</dbReference>
<evidence type="ECO:0000256" key="2">
    <source>
        <dbReference type="ARBA" id="ARBA00022448"/>
    </source>
</evidence>
<evidence type="ECO:0000256" key="3">
    <source>
        <dbReference type="ARBA" id="ARBA00022452"/>
    </source>
</evidence>
<keyword evidence="7 10" id="KW-0472">Membrane</keyword>
<sequence length="678" mass="74754">MFLSATLAAALAAAEPGEIAPAPAAPAPPETAADAQRGVISYPADYFAEARPQTAYDMISRLPGFTFDKGETVRGFAGGAGNVLINGDRPAAKTEALEDTLKRIPASSVQRIDVIRGGAPGIDMQGKPVVANIVQRTDASSQGLFQAHEHYAPDGRHLNGARFEYSRRWNGRRFEALVSGGSGFSDNVGDGARLRITPGGVPLIQGSIYAWGHGSRYNLTGAYETPALGGRLRVNGRVFVNPGTSHEYQELTTPAGGFESFVNKSKNWQREIGARWSRPLGERLSFDGIFIRQGQHSETDQFQDLLVLDQEYHLEKDTEETIGRGELTFQAHPLLSLKGGFEAAFNSLESETRLSRGRIPVPLPAANVVVEEQRSEIFATASWRPMPALSAEAGMRIEESTVSSSGDVVLEKTLRYPKPRLIVVWSPNPQNQVRLRLERYVGQLRFEDFTAASQVGQQVVAGNPDLEPQQEDIFEVAYERRFWSNGSAALTLRHVAISEVVDRVSIRGFEAPGNLGDGTRDEAIVSLTLPLDRLGLSNGLLKGQATRRWSEVIDPPTGLPREISLVRPLEWEAHFTQDFPERRIGWGIDAYSAIRETTYGLNETNTYKLKAWTVVFAEYKPPGWVIRGEIQNPIGRGARRTRTVWAGLRGQSPILYVDDRDVQVKPFFYVVVRKLFGS</sequence>
<dbReference type="Pfam" id="PF07715">
    <property type="entry name" value="Plug"/>
    <property type="match status" value="1"/>
</dbReference>
<evidence type="ECO:0000256" key="8">
    <source>
        <dbReference type="ARBA" id="ARBA00023170"/>
    </source>
</evidence>
<evidence type="ECO:0000256" key="5">
    <source>
        <dbReference type="ARBA" id="ARBA00022729"/>
    </source>
</evidence>
<protein>
    <submittedName>
        <fullName evidence="13">TonB-dependent receptor plug domain-containing protein</fullName>
    </submittedName>
</protein>
<accession>A0ABW4N259</accession>
<proteinExistence type="inferred from homology"/>
<feature type="domain" description="TonB-dependent receptor plug" evidence="12">
    <location>
        <begin position="35"/>
        <end position="120"/>
    </location>
</feature>
<comment type="caution">
    <text evidence="13">The sequence shown here is derived from an EMBL/GenBank/DDBJ whole genome shotgun (WGS) entry which is preliminary data.</text>
</comment>
<gene>
    <name evidence="13" type="ORF">ACFSC0_11400</name>
</gene>
<dbReference type="InterPro" id="IPR037066">
    <property type="entry name" value="Plug_dom_sf"/>
</dbReference>
<dbReference type="PANTHER" id="PTHR30069:SF29">
    <property type="entry name" value="HEMOGLOBIN AND HEMOGLOBIN-HAPTOGLOBIN-BINDING PROTEIN 1-RELATED"/>
    <property type="match status" value="1"/>
</dbReference>